<evidence type="ECO:0000313" key="3">
    <source>
        <dbReference type="EMBL" id="RZS65726.1"/>
    </source>
</evidence>
<dbReference type="SUPFAM" id="SSF88697">
    <property type="entry name" value="PUA domain-like"/>
    <property type="match status" value="1"/>
</dbReference>
<feature type="domain" description="Lon N-terminal" evidence="2">
    <location>
        <begin position="1"/>
        <end position="190"/>
    </location>
</feature>
<feature type="compositionally biased region" description="Low complexity" evidence="1">
    <location>
        <begin position="213"/>
        <end position="229"/>
    </location>
</feature>
<sequence length="257" mass="27768">MFPLGSVLFPHMPLALRVFEERYRVMLARVLTGEDAEFGVVLIERGREAGGGEHRFAIGTVARIVELGALDDDIALIARGGRRIEVVRWLDDDPHPMAVVRDMPELEWDESLRGMREQAELVVRRAVSRASEFVELPWGGDAELSDDPVESSWQLAGIAPIGPLDQLALLRSTSLRELLARMVEFTIESEETIAAAFVDPDLDAELADAIAEAARADGEGAPADAGAPPDDADARAQPDDPDPDSDADADPGPDGRG</sequence>
<dbReference type="InterPro" id="IPR003111">
    <property type="entry name" value="Lon_prtase_N"/>
</dbReference>
<dbReference type="EMBL" id="SGWY01000002">
    <property type="protein sequence ID" value="RZS65726.1"/>
    <property type="molecule type" value="Genomic_DNA"/>
</dbReference>
<feature type="region of interest" description="Disordered" evidence="1">
    <location>
        <begin position="213"/>
        <end position="257"/>
    </location>
</feature>
<dbReference type="PANTHER" id="PTHR46732:SF8">
    <property type="entry name" value="ATP-DEPENDENT PROTEASE LA (LON) DOMAIN PROTEIN"/>
    <property type="match status" value="1"/>
</dbReference>
<gene>
    <name evidence="3" type="ORF">EV187_1427</name>
</gene>
<evidence type="ECO:0000259" key="2">
    <source>
        <dbReference type="PROSITE" id="PS51787"/>
    </source>
</evidence>
<reference evidence="3 4" key="1">
    <citation type="submission" date="2019-02" db="EMBL/GenBank/DDBJ databases">
        <title>Genomic Encyclopedia of Type Strains, Phase IV (KMG-IV): sequencing the most valuable type-strain genomes for metagenomic binning, comparative biology and taxonomic classification.</title>
        <authorList>
            <person name="Goeker M."/>
        </authorList>
    </citation>
    <scope>NUCLEOTIDE SEQUENCE [LARGE SCALE GENOMIC DNA]</scope>
    <source>
        <strain evidence="3 4">DSM 43045</strain>
    </source>
</reference>
<name>A0A4Q7MCE1_9MICO</name>
<organism evidence="3 4">
    <name type="scientific">Agromyces ramosus</name>
    <dbReference type="NCBI Taxonomy" id="33879"/>
    <lineage>
        <taxon>Bacteria</taxon>
        <taxon>Bacillati</taxon>
        <taxon>Actinomycetota</taxon>
        <taxon>Actinomycetes</taxon>
        <taxon>Micrococcales</taxon>
        <taxon>Microbacteriaceae</taxon>
        <taxon>Agromyces</taxon>
    </lineage>
</organism>
<dbReference type="InterPro" id="IPR015947">
    <property type="entry name" value="PUA-like_sf"/>
</dbReference>
<keyword evidence="4" id="KW-1185">Reference proteome</keyword>
<dbReference type="SMART" id="SM00464">
    <property type="entry name" value="LON"/>
    <property type="match status" value="1"/>
</dbReference>
<dbReference type="PANTHER" id="PTHR46732">
    <property type="entry name" value="ATP-DEPENDENT PROTEASE LA (LON) DOMAIN PROTEIN"/>
    <property type="match status" value="1"/>
</dbReference>
<dbReference type="Pfam" id="PF02190">
    <property type="entry name" value="LON_substr_bdg"/>
    <property type="match status" value="1"/>
</dbReference>
<dbReference type="InterPro" id="IPR046336">
    <property type="entry name" value="Lon_prtase_N_sf"/>
</dbReference>
<protein>
    <recommendedName>
        <fullName evidence="2">Lon N-terminal domain-containing protein</fullName>
    </recommendedName>
</protein>
<dbReference type="AlphaFoldDB" id="A0A4Q7MCE1"/>
<evidence type="ECO:0000313" key="4">
    <source>
        <dbReference type="Proteomes" id="UP000293289"/>
    </source>
</evidence>
<feature type="compositionally biased region" description="Acidic residues" evidence="1">
    <location>
        <begin position="239"/>
        <end position="251"/>
    </location>
</feature>
<proteinExistence type="predicted"/>
<dbReference type="Proteomes" id="UP000293289">
    <property type="component" value="Unassembled WGS sequence"/>
</dbReference>
<dbReference type="Gene3D" id="2.30.130.40">
    <property type="entry name" value="LON domain-like"/>
    <property type="match status" value="1"/>
</dbReference>
<accession>A0A4Q7MCE1</accession>
<comment type="caution">
    <text evidence="3">The sequence shown here is derived from an EMBL/GenBank/DDBJ whole genome shotgun (WGS) entry which is preliminary data.</text>
</comment>
<dbReference type="PROSITE" id="PS51787">
    <property type="entry name" value="LON_N"/>
    <property type="match status" value="1"/>
</dbReference>
<evidence type="ECO:0000256" key="1">
    <source>
        <dbReference type="SAM" id="MobiDB-lite"/>
    </source>
</evidence>